<organism evidence="1 2">
    <name type="scientific">Gordonia phage Yvonnetastic</name>
    <dbReference type="NCBI Taxonomy" id="1821566"/>
    <lineage>
        <taxon>Viruses</taxon>
        <taxon>Duplodnaviria</taxon>
        <taxon>Heunggongvirae</taxon>
        <taxon>Uroviricota</taxon>
        <taxon>Caudoviricetes</taxon>
        <taxon>Yvonnevirus</taxon>
        <taxon>Yvonnevirus yvonnetastic</taxon>
        <taxon>Gordonia virus Yvonnetastic</taxon>
    </lineage>
</organism>
<dbReference type="GeneID" id="29124998"/>
<dbReference type="KEGG" id="vg:29124998"/>
<evidence type="ECO:0000313" key="2">
    <source>
        <dbReference type="Proteomes" id="UP000201371"/>
    </source>
</evidence>
<accession>A0A142K8Z7</accession>
<protein>
    <submittedName>
        <fullName evidence="1">Uncharacterized protein</fullName>
    </submittedName>
</protein>
<keyword evidence="2" id="KW-1185">Reference proteome</keyword>
<dbReference type="RefSeq" id="YP_009301090.1">
    <property type="nucleotide sequence ID" value="NC_031230.1"/>
</dbReference>
<dbReference type="Proteomes" id="UP000201371">
    <property type="component" value="Segment"/>
</dbReference>
<dbReference type="OrthoDB" id="22168at10239"/>
<gene>
    <name evidence="1" type="primary">36</name>
    <name evidence="1" type="ORF">SEA_YVONNETASTIC_36</name>
</gene>
<evidence type="ECO:0000313" key="1">
    <source>
        <dbReference type="EMBL" id="AMS02580.1"/>
    </source>
</evidence>
<name>A0A142K8Z7_9CAUD</name>
<sequence length="143" mass="16485">MMAVQRVRYEPNKPYVSNALISTQMRGMLREKTTLGKNLYARRVVIGKRPHKGPKNFQSVGARVRRLGDRLVGELYTTARHGIVREFGRQRDIQRGAYYTKFVAAKYKRSIRGRAKSRGKDAEHVLGGDNRRRQSIIATLENR</sequence>
<dbReference type="EMBL" id="KU963248">
    <property type="protein sequence ID" value="AMS02580.1"/>
    <property type="molecule type" value="Genomic_DNA"/>
</dbReference>
<proteinExistence type="predicted"/>
<reference evidence="2" key="1">
    <citation type="submission" date="2016-03" db="EMBL/GenBank/DDBJ databases">
        <authorList>
            <person name="Ploux O."/>
        </authorList>
    </citation>
    <scope>NUCLEOTIDE SEQUENCE [LARGE SCALE GENOMIC DNA]</scope>
</reference>